<dbReference type="PANTHER" id="PTHR21725">
    <property type="entry name" value="E3 UBIQUITIN-PROTEIN LIGASE UBR4"/>
    <property type="match status" value="1"/>
</dbReference>
<accession>A0A2G9TYF2</accession>
<dbReference type="Pfam" id="PF13764">
    <property type="entry name" value="E3_UbLigase_R4"/>
    <property type="match status" value="2"/>
</dbReference>
<protein>
    <recommendedName>
        <fullName evidence="3">E3 ubiquitin ligase UBR4 C-terminal domain-containing protein</fullName>
    </recommendedName>
</protein>
<dbReference type="PROSITE" id="PS52043">
    <property type="entry name" value="UBR4_E3"/>
    <property type="match status" value="1"/>
</dbReference>
<dbReference type="InterPro" id="IPR045189">
    <property type="entry name" value="UBR4-like"/>
</dbReference>
<gene>
    <name evidence="4" type="ORF">TELCIR_15473</name>
</gene>
<evidence type="ECO:0000259" key="3">
    <source>
        <dbReference type="Pfam" id="PF13764"/>
    </source>
</evidence>
<feature type="region of interest" description="UBR4 E3 catalytic module" evidence="1">
    <location>
        <begin position="705"/>
        <end position="804"/>
    </location>
</feature>
<dbReference type="OrthoDB" id="30336at2759"/>
<evidence type="ECO:0000313" key="4">
    <source>
        <dbReference type="EMBL" id="PIO62948.1"/>
    </source>
</evidence>
<dbReference type="GO" id="GO:0008270">
    <property type="term" value="F:zinc ion binding"/>
    <property type="evidence" value="ECO:0007669"/>
    <property type="project" value="UniProtKB-KW"/>
</dbReference>
<dbReference type="InterPro" id="IPR025704">
    <property type="entry name" value="E3_Ub_ligase_UBR4_C"/>
</dbReference>
<reference evidence="4 5" key="1">
    <citation type="submission" date="2015-09" db="EMBL/GenBank/DDBJ databases">
        <title>Draft genome of the parasitic nematode Teladorsagia circumcincta isolate WARC Sus (inbred).</title>
        <authorList>
            <person name="Mitreva M."/>
        </authorList>
    </citation>
    <scope>NUCLEOTIDE SEQUENCE [LARGE SCALE GENOMIC DNA]</scope>
    <source>
        <strain evidence="4 5">S</strain>
    </source>
</reference>
<keyword evidence="2" id="KW-0175">Coiled coil</keyword>
<organism evidence="4 5">
    <name type="scientific">Teladorsagia circumcincta</name>
    <name type="common">Brown stomach worm</name>
    <name type="synonym">Ostertagia circumcincta</name>
    <dbReference type="NCBI Taxonomy" id="45464"/>
    <lineage>
        <taxon>Eukaryota</taxon>
        <taxon>Metazoa</taxon>
        <taxon>Ecdysozoa</taxon>
        <taxon>Nematoda</taxon>
        <taxon>Chromadorea</taxon>
        <taxon>Rhabditida</taxon>
        <taxon>Rhabditina</taxon>
        <taxon>Rhabditomorpha</taxon>
        <taxon>Strongyloidea</taxon>
        <taxon>Trichostrongylidae</taxon>
        <taxon>Teladorsagia</taxon>
    </lineage>
</organism>
<dbReference type="Proteomes" id="UP000230423">
    <property type="component" value="Unassembled WGS sequence"/>
</dbReference>
<evidence type="ECO:0000256" key="2">
    <source>
        <dbReference type="SAM" id="Coils"/>
    </source>
</evidence>
<keyword evidence="5" id="KW-1185">Reference proteome</keyword>
<evidence type="ECO:0000313" key="5">
    <source>
        <dbReference type="Proteomes" id="UP000230423"/>
    </source>
</evidence>
<dbReference type="PANTHER" id="PTHR21725:SF1">
    <property type="entry name" value="E3 UBIQUITIN-PROTEIN LIGASE UBR4"/>
    <property type="match status" value="1"/>
</dbReference>
<keyword evidence="1" id="KW-0863">Zinc-finger</keyword>
<sequence length="952" mass="106018">MQSAMKFNDHDTTLAALTIIDKCLIDAKPIRKRIYRKLQQRRRGISSEISQEHDAWLWRCLFSPWIAVRAAAAKIIVAVAAQPGHLGAAVSVLLRGLPMASVAPPAMTDHFFRAAHAVIGGGPSIKARLYSEGLHVWLIKVIYKECKRMHEEEQQETSTDHSFGTLLRSYVELLCLLLTGSGVEALKLKAARDHILVPLFQSTIFLKRVLLRRTRAVEASRCSLERLLRRISAKDPLMLMRAAVQSLDAIDDLNTQECKRMHEEEQQETSTDHSFGTLLRSYVELLCLLLTGSGVEALKLKAARDHILVPLFQSTIFLKRVLLRRTRAVEASRCSLERLLRRISAKDPLMLMRAAVQSLDAIDDLNTQAHIVSVILDVLNPEQKEEEDFHIQIEKDPAQEDFLQGRMTGNPYKVGLDLSPSHSTDVGLGPLMRDIKNKICRDTEMIALMEDDNGMELLVNNQIISLSLPVRAVYDKLWKKANPGQPMVIVYRMRGLLGDAVETFVSTLGEADGGEAEEDETLSSLTGALSQCGGLTRALRLLALADTGSAGRITFWWFRVLHSCVSLRSTDEGVLQIGLEYLQMISAIVNDPAVHPILTGISKEDAEWLLSFVMARPDSGSESVNKFCAQVSRVIGNLVVGNEEAEKALIAMYIKTCQWKEIDETNDVSLRSERVIAVGRLCEVTAGILNSVEAAKLKQLILDSGVLSKMLSFMHGMARSHEASQRALAEKTLHILHRLEQVASDNSIGTMAENVVEALKENTEVAAQIENVRQETRQKKRQMAMAMRNKQLREMGMQMGKSGEVKASLHNAGAKCNALTPIATGAASEADWALAVNRSFSEASQGGGRESNAQYLAVLHLLALSLPPDELPTRNARHRVISFLMTELTLQSWLEQRNDVLRAALADYTTEGHANTWDSLRPVCLTWAFVDRIKLLHLPRLATPRFYKQKRK</sequence>
<feature type="domain" description="E3 ubiquitin ligase UBR4 C-terminal" evidence="3">
    <location>
        <begin position="420"/>
        <end position="579"/>
    </location>
</feature>
<evidence type="ECO:0000256" key="1">
    <source>
        <dbReference type="PROSITE-ProRule" id="PRU01388"/>
    </source>
</evidence>
<keyword evidence="1" id="KW-0479">Metal-binding</keyword>
<keyword evidence="1" id="KW-0862">Zinc</keyword>
<proteinExistence type="inferred from homology"/>
<dbReference type="EMBL" id="KZ351467">
    <property type="protein sequence ID" value="PIO62948.1"/>
    <property type="molecule type" value="Genomic_DNA"/>
</dbReference>
<feature type="coiled-coil region" evidence="2">
    <location>
        <begin position="755"/>
        <end position="789"/>
    </location>
</feature>
<dbReference type="AlphaFoldDB" id="A0A2G9TYF2"/>
<comment type="similarity">
    <text evidence="1">Belongs to the UBR4 family.</text>
</comment>
<name>A0A2G9TYF2_TELCI</name>
<feature type="domain" description="E3 ubiquitin ligase UBR4 C-terminal" evidence="3">
    <location>
        <begin position="710"/>
        <end position="807"/>
    </location>
</feature>